<comment type="subcellular location">
    <subcellularLocation>
        <location evidence="2">Cell membrane</location>
        <topology evidence="2">Lipid-anchor</topology>
    </subcellularLocation>
</comment>
<keyword evidence="3" id="KW-0175">Coiled coil</keyword>
<evidence type="ECO:0000256" key="3">
    <source>
        <dbReference type="SAM" id="Coils"/>
    </source>
</evidence>
<evidence type="ECO:0000256" key="4">
    <source>
        <dbReference type="SAM" id="MobiDB-lite"/>
    </source>
</evidence>
<feature type="coiled-coil region" evidence="3">
    <location>
        <begin position="225"/>
        <end position="259"/>
    </location>
</feature>
<keyword evidence="6" id="KW-1185">Reference proteome</keyword>
<keyword evidence="2" id="KW-0732">Signal</keyword>
<dbReference type="NCBIfam" id="TIGR01845">
    <property type="entry name" value="outer_NodT"/>
    <property type="match status" value="1"/>
</dbReference>
<dbReference type="Pfam" id="PF02321">
    <property type="entry name" value="OEP"/>
    <property type="match status" value="2"/>
</dbReference>
<keyword evidence="2" id="KW-0449">Lipoprotein</keyword>
<keyword evidence="2" id="KW-0472">Membrane</keyword>
<comment type="caution">
    <text evidence="5">The sequence shown here is derived from an EMBL/GenBank/DDBJ whole genome shotgun (WGS) entry which is preliminary data.</text>
</comment>
<dbReference type="InterPro" id="IPR003423">
    <property type="entry name" value="OMP_efflux"/>
</dbReference>
<reference evidence="5 6" key="1">
    <citation type="submission" date="2023-10" db="EMBL/GenBank/DDBJ databases">
        <title>Noviherbaspirillum sp. CPCC 100848 genome assembly.</title>
        <authorList>
            <person name="Li X.Y."/>
            <person name="Fang X.M."/>
        </authorList>
    </citation>
    <scope>NUCLEOTIDE SEQUENCE [LARGE SCALE GENOMIC DNA]</scope>
    <source>
        <strain evidence="5 6">CPCC 100848</strain>
    </source>
</reference>
<dbReference type="PROSITE" id="PS51257">
    <property type="entry name" value="PROKAR_LIPOPROTEIN"/>
    <property type="match status" value="1"/>
</dbReference>
<accession>A0ABU6J3D3</accession>
<evidence type="ECO:0000313" key="5">
    <source>
        <dbReference type="EMBL" id="MEC4717936.1"/>
    </source>
</evidence>
<feature type="chain" id="PRO_5045003877" evidence="2">
    <location>
        <begin position="23"/>
        <end position="471"/>
    </location>
</feature>
<dbReference type="EMBL" id="JAWIIV010000001">
    <property type="protein sequence ID" value="MEC4717936.1"/>
    <property type="molecule type" value="Genomic_DNA"/>
</dbReference>
<dbReference type="Gene3D" id="1.20.1600.10">
    <property type="entry name" value="Outer membrane efflux proteins (OEP)"/>
    <property type="match status" value="1"/>
</dbReference>
<dbReference type="PANTHER" id="PTHR30203">
    <property type="entry name" value="OUTER MEMBRANE CATION EFFLUX PROTEIN"/>
    <property type="match status" value="1"/>
</dbReference>
<gene>
    <name evidence="5" type="ORF">RY831_02125</name>
</gene>
<dbReference type="SUPFAM" id="SSF56954">
    <property type="entry name" value="Outer membrane efflux proteins (OEP)"/>
    <property type="match status" value="1"/>
</dbReference>
<comment type="similarity">
    <text evidence="1 2">Belongs to the outer membrane factor (OMF) (TC 1.B.17) family.</text>
</comment>
<feature type="region of interest" description="Disordered" evidence="4">
    <location>
        <begin position="111"/>
        <end position="132"/>
    </location>
</feature>
<dbReference type="Gene3D" id="2.20.200.10">
    <property type="entry name" value="Outer membrane efflux proteins (OEP)"/>
    <property type="match status" value="1"/>
</dbReference>
<sequence length="471" mass="49317">MTPLLKTAAAVAASVFLLGACATGTPYQRPDAAMPGQWSTAGSNDASLRTAAAKSDVSTDWWKQFGSAELDRLMVQAVAANHDLAAAISRIAQARAAAGIVDANRSPSIDVAGSAARTRSNQSPIGSTSAGTQSSQLSATVAYELDLWGGRAAASDAARARVDYSVYDRDAVVLLTQAEVASNYFRALAAKDRLAIAGQNLEAARSVLSLVELRYGKGADSGLELSQQRTSVLNIEAQIPQLEQELRAAQTALAVLLGQAPQGFAIEGESLASLRLPALAAYQPAALLERRPDIRRAEASLQAAHADIGAARAALYPNLRLSATAVAGGVLTSGSSLASSLAASFAQTLFDGGRLRGQVLQSEARRAELIEQYLQSVLTGLKEVQDSLDAAAFGETRRSLLARAASESQEAYRIANVRYKSGSQDLLTLLDSQRTRLQAEDSRVQADLARFSAAVNVYKALGGGWVGNGEG</sequence>
<dbReference type="Proteomes" id="UP001352263">
    <property type="component" value="Unassembled WGS sequence"/>
</dbReference>
<keyword evidence="2" id="KW-0812">Transmembrane</keyword>
<protein>
    <submittedName>
        <fullName evidence="5">Efflux transporter outer membrane subunit</fullName>
    </submittedName>
</protein>
<feature type="signal peptide" evidence="2">
    <location>
        <begin position="1"/>
        <end position="22"/>
    </location>
</feature>
<proteinExistence type="inferred from homology"/>
<evidence type="ECO:0000256" key="2">
    <source>
        <dbReference type="RuleBase" id="RU362097"/>
    </source>
</evidence>
<evidence type="ECO:0000313" key="6">
    <source>
        <dbReference type="Proteomes" id="UP001352263"/>
    </source>
</evidence>
<dbReference type="RefSeq" id="WP_326504680.1">
    <property type="nucleotide sequence ID" value="NZ_JAWIIV010000001.1"/>
</dbReference>
<dbReference type="InterPro" id="IPR010131">
    <property type="entry name" value="MdtP/NodT-like"/>
</dbReference>
<organism evidence="5 6">
    <name type="scientific">Noviherbaspirillum album</name>
    <dbReference type="NCBI Taxonomy" id="3080276"/>
    <lineage>
        <taxon>Bacteria</taxon>
        <taxon>Pseudomonadati</taxon>
        <taxon>Pseudomonadota</taxon>
        <taxon>Betaproteobacteria</taxon>
        <taxon>Burkholderiales</taxon>
        <taxon>Oxalobacteraceae</taxon>
        <taxon>Noviherbaspirillum</taxon>
    </lineage>
</organism>
<keyword evidence="2" id="KW-0564">Palmitate</keyword>
<name>A0ABU6J3D3_9BURK</name>
<evidence type="ECO:0000256" key="1">
    <source>
        <dbReference type="ARBA" id="ARBA00007613"/>
    </source>
</evidence>
<keyword evidence="2" id="KW-1134">Transmembrane beta strand</keyword>
<dbReference type="PANTHER" id="PTHR30203:SF33">
    <property type="entry name" value="BLR4455 PROTEIN"/>
    <property type="match status" value="1"/>
</dbReference>
<feature type="compositionally biased region" description="Polar residues" evidence="4">
    <location>
        <begin position="117"/>
        <end position="132"/>
    </location>
</feature>